<gene>
    <name evidence="1" type="ORF">EV182_003781</name>
</gene>
<name>A0ACC1HQQ7_9FUNG</name>
<reference evidence="1" key="1">
    <citation type="submission" date="2022-06" db="EMBL/GenBank/DDBJ databases">
        <title>Phylogenomic reconstructions and comparative analyses of Kickxellomycotina fungi.</title>
        <authorList>
            <person name="Reynolds N.K."/>
            <person name="Stajich J.E."/>
            <person name="Barry K."/>
            <person name="Grigoriev I.V."/>
            <person name="Crous P."/>
            <person name="Smith M.E."/>
        </authorList>
    </citation>
    <scope>NUCLEOTIDE SEQUENCE</scope>
    <source>
        <strain evidence="1">RSA 2271</strain>
    </source>
</reference>
<evidence type="ECO:0000313" key="2">
    <source>
        <dbReference type="Proteomes" id="UP001145114"/>
    </source>
</evidence>
<keyword evidence="2" id="KW-1185">Reference proteome</keyword>
<proteinExistence type="predicted"/>
<evidence type="ECO:0000313" key="1">
    <source>
        <dbReference type="EMBL" id="KAJ1678572.1"/>
    </source>
</evidence>
<dbReference type="Proteomes" id="UP001145114">
    <property type="component" value="Unassembled WGS sequence"/>
</dbReference>
<feature type="non-terminal residue" evidence="1">
    <location>
        <position position="1"/>
    </location>
</feature>
<sequence length="193" mass="22433">TRRSQGGGTIGGYDGKENDLNDPKSAVRLLIRIWQRMEWVGFKFDNVHVNEYIACLIFTRNYDELIRVLKASRPSQSQSLSLTNAEKEEEVMETMAENGDEGGEKRPSNLPRLSIFPQNTYLLLDRLRADEIIEQKRLRDKRRTQLNNQYSAAKGQYKDDNNEEERSRVLRIIELWSQHVTVGGLKLLQKRLP</sequence>
<organism evidence="1 2">
    <name type="scientific">Spiromyces aspiralis</name>
    <dbReference type="NCBI Taxonomy" id="68401"/>
    <lineage>
        <taxon>Eukaryota</taxon>
        <taxon>Fungi</taxon>
        <taxon>Fungi incertae sedis</taxon>
        <taxon>Zoopagomycota</taxon>
        <taxon>Kickxellomycotina</taxon>
        <taxon>Kickxellomycetes</taxon>
        <taxon>Kickxellales</taxon>
        <taxon>Kickxellaceae</taxon>
        <taxon>Spiromyces</taxon>
    </lineage>
</organism>
<comment type="caution">
    <text evidence="1">The sequence shown here is derived from an EMBL/GenBank/DDBJ whole genome shotgun (WGS) entry which is preliminary data.</text>
</comment>
<accession>A0ACC1HQQ7</accession>
<dbReference type="EMBL" id="JAMZIH010001042">
    <property type="protein sequence ID" value="KAJ1678572.1"/>
    <property type="molecule type" value="Genomic_DNA"/>
</dbReference>
<protein>
    <submittedName>
        <fullName evidence="1">Uncharacterized protein</fullName>
    </submittedName>
</protein>